<feature type="non-terminal residue" evidence="1">
    <location>
        <position position="106"/>
    </location>
</feature>
<feature type="non-terminal residue" evidence="1">
    <location>
        <position position="1"/>
    </location>
</feature>
<sequence>NGPVQFNYESWLTDDQEKLVFQAKAGDTLLVVKFTQRYNADTHCLCANSGLAPKLLYISENEIRGWKMIVMEYIDGLTLYINMAQLDREDYDALLVDVKEAVQKLH</sequence>
<proteinExistence type="predicted"/>
<gene>
    <name evidence="1" type="ORF">PBRASI_LOCUS11357</name>
</gene>
<dbReference type="EMBL" id="CAJVPI010005128">
    <property type="protein sequence ID" value="CAG8672055.1"/>
    <property type="molecule type" value="Genomic_DNA"/>
</dbReference>
<dbReference type="AlphaFoldDB" id="A0A9N9EDE9"/>
<dbReference type="OrthoDB" id="2404559at2759"/>
<dbReference type="SUPFAM" id="SSF56112">
    <property type="entry name" value="Protein kinase-like (PK-like)"/>
    <property type="match status" value="1"/>
</dbReference>
<organism evidence="1 2">
    <name type="scientific">Paraglomus brasilianum</name>
    <dbReference type="NCBI Taxonomy" id="144538"/>
    <lineage>
        <taxon>Eukaryota</taxon>
        <taxon>Fungi</taxon>
        <taxon>Fungi incertae sedis</taxon>
        <taxon>Mucoromycota</taxon>
        <taxon>Glomeromycotina</taxon>
        <taxon>Glomeromycetes</taxon>
        <taxon>Paraglomerales</taxon>
        <taxon>Paraglomeraceae</taxon>
        <taxon>Paraglomus</taxon>
    </lineage>
</organism>
<reference evidence="1" key="1">
    <citation type="submission" date="2021-06" db="EMBL/GenBank/DDBJ databases">
        <authorList>
            <person name="Kallberg Y."/>
            <person name="Tangrot J."/>
            <person name="Rosling A."/>
        </authorList>
    </citation>
    <scope>NUCLEOTIDE SEQUENCE</scope>
    <source>
        <strain evidence="1">BR232B</strain>
    </source>
</reference>
<protein>
    <submittedName>
        <fullName evidence="1">720_t:CDS:1</fullName>
    </submittedName>
</protein>
<name>A0A9N9EDE9_9GLOM</name>
<keyword evidence="2" id="KW-1185">Reference proteome</keyword>
<dbReference type="InterPro" id="IPR011009">
    <property type="entry name" value="Kinase-like_dom_sf"/>
</dbReference>
<evidence type="ECO:0000313" key="1">
    <source>
        <dbReference type="EMBL" id="CAG8672055.1"/>
    </source>
</evidence>
<dbReference type="Proteomes" id="UP000789739">
    <property type="component" value="Unassembled WGS sequence"/>
</dbReference>
<evidence type="ECO:0000313" key="2">
    <source>
        <dbReference type="Proteomes" id="UP000789739"/>
    </source>
</evidence>
<accession>A0A9N9EDE9</accession>
<comment type="caution">
    <text evidence="1">The sequence shown here is derived from an EMBL/GenBank/DDBJ whole genome shotgun (WGS) entry which is preliminary data.</text>
</comment>